<dbReference type="EMBL" id="KN880488">
    <property type="protein sequence ID" value="KIY69220.1"/>
    <property type="molecule type" value="Genomic_DNA"/>
</dbReference>
<feature type="compositionally biased region" description="Pro residues" evidence="1">
    <location>
        <begin position="1"/>
        <end position="10"/>
    </location>
</feature>
<evidence type="ECO:0000313" key="4">
    <source>
        <dbReference type="Proteomes" id="UP000054007"/>
    </source>
</evidence>
<organism evidence="3 4">
    <name type="scientific">Cylindrobasidium torrendii FP15055 ss-10</name>
    <dbReference type="NCBI Taxonomy" id="1314674"/>
    <lineage>
        <taxon>Eukaryota</taxon>
        <taxon>Fungi</taxon>
        <taxon>Dikarya</taxon>
        <taxon>Basidiomycota</taxon>
        <taxon>Agaricomycotina</taxon>
        <taxon>Agaricomycetes</taxon>
        <taxon>Agaricomycetidae</taxon>
        <taxon>Agaricales</taxon>
        <taxon>Marasmiineae</taxon>
        <taxon>Physalacriaceae</taxon>
        <taxon>Cylindrobasidium</taxon>
    </lineage>
</organism>
<dbReference type="OrthoDB" id="3153758at2759"/>
<name>A0A0D7BGB2_9AGAR</name>
<dbReference type="AlphaFoldDB" id="A0A0D7BGB2"/>
<feature type="transmembrane region" description="Helical" evidence="2">
    <location>
        <begin position="123"/>
        <end position="143"/>
    </location>
</feature>
<keyword evidence="2" id="KW-0472">Membrane</keyword>
<reference evidence="3 4" key="1">
    <citation type="journal article" date="2015" name="Fungal Genet. Biol.">
        <title>Evolution of novel wood decay mechanisms in Agaricales revealed by the genome sequences of Fistulina hepatica and Cylindrobasidium torrendii.</title>
        <authorList>
            <person name="Floudas D."/>
            <person name="Held B.W."/>
            <person name="Riley R."/>
            <person name="Nagy L.G."/>
            <person name="Koehler G."/>
            <person name="Ransdell A.S."/>
            <person name="Younus H."/>
            <person name="Chow J."/>
            <person name="Chiniquy J."/>
            <person name="Lipzen A."/>
            <person name="Tritt A."/>
            <person name="Sun H."/>
            <person name="Haridas S."/>
            <person name="LaButti K."/>
            <person name="Ohm R.A."/>
            <person name="Kues U."/>
            <person name="Blanchette R.A."/>
            <person name="Grigoriev I.V."/>
            <person name="Minto R.E."/>
            <person name="Hibbett D.S."/>
        </authorList>
    </citation>
    <scope>NUCLEOTIDE SEQUENCE [LARGE SCALE GENOMIC DNA]</scope>
    <source>
        <strain evidence="3 4">FP15055 ss-10</strain>
    </source>
</reference>
<feature type="compositionally biased region" description="Gly residues" evidence="1">
    <location>
        <begin position="95"/>
        <end position="104"/>
    </location>
</feature>
<feature type="region of interest" description="Disordered" evidence="1">
    <location>
        <begin position="87"/>
        <end position="106"/>
    </location>
</feature>
<feature type="compositionally biased region" description="Polar residues" evidence="1">
    <location>
        <begin position="54"/>
        <end position="70"/>
    </location>
</feature>
<keyword evidence="2" id="KW-0812">Transmembrane</keyword>
<evidence type="ECO:0000256" key="1">
    <source>
        <dbReference type="SAM" id="MobiDB-lite"/>
    </source>
</evidence>
<protein>
    <submittedName>
        <fullName evidence="3">Uncharacterized protein</fullName>
    </submittedName>
</protein>
<accession>A0A0D7BGB2</accession>
<dbReference type="Proteomes" id="UP000054007">
    <property type="component" value="Unassembled WGS sequence"/>
</dbReference>
<keyword evidence="4" id="KW-1185">Reference proteome</keyword>
<evidence type="ECO:0000313" key="3">
    <source>
        <dbReference type="EMBL" id="KIY69220.1"/>
    </source>
</evidence>
<evidence type="ECO:0000256" key="2">
    <source>
        <dbReference type="SAM" id="Phobius"/>
    </source>
</evidence>
<feature type="region of interest" description="Disordered" evidence="1">
    <location>
        <begin position="1"/>
        <end position="79"/>
    </location>
</feature>
<proteinExistence type="predicted"/>
<keyword evidence="2" id="KW-1133">Transmembrane helix</keyword>
<sequence>MSSRPAPQPRRPSFAPIAFATQQSAAPKPPPHRRQSAPTSPRPHVSRPIPRHVSVSTPSGAGSRSVSFAQPPSRAYRYNNPLETTPLLIGSGKSNKGGNGGKNLNGGRRAEVNDSVAAVGYKILAFIALATAMVVVLGGSVYWNMLEDRSALLTSRERAVAAVELRLQRDAELRAKTRIYWSQTVRGEQCIGQDTRVYTAELLGLPPSVGVPEEDVDRIGWCQSLNQTITGTTYAKPEACKLDDEKGRVYGVWTVANDPDCHTYWVEARDLGCRGVSGNMRYYEARLENHQGPRRNWREMCKTTLWPGKGAPDVCREKANNTYGGWLVDDDSCMGFLQ</sequence>
<gene>
    <name evidence="3" type="ORF">CYLTODRAFT_489119</name>
</gene>